<dbReference type="AlphaFoldDB" id="A0A066WGR1"/>
<dbReference type="SMART" id="SM00297">
    <property type="entry name" value="BROMO"/>
    <property type="match status" value="1"/>
</dbReference>
<dbReference type="RefSeq" id="XP_013246026.1">
    <property type="nucleotide sequence ID" value="XM_013390572.1"/>
</dbReference>
<evidence type="ECO:0000259" key="4">
    <source>
        <dbReference type="PROSITE" id="PS50014"/>
    </source>
</evidence>
<reference evidence="5 6" key="1">
    <citation type="submission" date="2014-05" db="EMBL/GenBank/DDBJ databases">
        <title>Draft genome sequence of a rare smut relative, Tilletiaria anomala UBC 951.</title>
        <authorList>
            <consortium name="DOE Joint Genome Institute"/>
            <person name="Toome M."/>
            <person name="Kuo A."/>
            <person name="Henrissat B."/>
            <person name="Lipzen A."/>
            <person name="Tritt A."/>
            <person name="Yoshinaga Y."/>
            <person name="Zane M."/>
            <person name="Barry K."/>
            <person name="Grigoriev I.V."/>
            <person name="Spatafora J.W."/>
            <person name="Aimea M.C."/>
        </authorList>
    </citation>
    <scope>NUCLEOTIDE SEQUENCE [LARGE SCALE GENOMIC DNA]</scope>
    <source>
        <strain evidence="5 6">UBC 951</strain>
    </source>
</reference>
<organism evidence="5 6">
    <name type="scientific">Tilletiaria anomala (strain ATCC 24038 / CBS 436.72 / UBC 951)</name>
    <dbReference type="NCBI Taxonomy" id="1037660"/>
    <lineage>
        <taxon>Eukaryota</taxon>
        <taxon>Fungi</taxon>
        <taxon>Dikarya</taxon>
        <taxon>Basidiomycota</taxon>
        <taxon>Ustilaginomycotina</taxon>
        <taxon>Exobasidiomycetes</taxon>
        <taxon>Georgefischeriales</taxon>
        <taxon>Tilletiariaceae</taxon>
        <taxon>Tilletiaria</taxon>
    </lineage>
</organism>
<evidence type="ECO:0000313" key="5">
    <source>
        <dbReference type="EMBL" id="KDN53187.1"/>
    </source>
</evidence>
<feature type="compositionally biased region" description="Acidic residues" evidence="3">
    <location>
        <begin position="528"/>
        <end position="538"/>
    </location>
</feature>
<feature type="compositionally biased region" description="Low complexity" evidence="3">
    <location>
        <begin position="8"/>
        <end position="20"/>
    </location>
</feature>
<dbReference type="HOGENOM" id="CLU_364902_0_0_1"/>
<feature type="compositionally biased region" description="Acidic residues" evidence="3">
    <location>
        <begin position="506"/>
        <end position="518"/>
    </location>
</feature>
<dbReference type="InterPro" id="IPR036427">
    <property type="entry name" value="Bromodomain-like_sf"/>
</dbReference>
<dbReference type="InParanoid" id="A0A066WGR1"/>
<proteinExistence type="predicted"/>
<dbReference type="OrthoDB" id="1742084at2759"/>
<feature type="compositionally biased region" description="Basic and acidic residues" evidence="3">
    <location>
        <begin position="371"/>
        <end position="390"/>
    </location>
</feature>
<dbReference type="GeneID" id="25267091"/>
<accession>A0A066WGR1</accession>
<dbReference type="PANTHER" id="PTHR15398:SF4">
    <property type="entry name" value="BROMODOMAIN-CONTAINING PROTEIN 8 ISOFORM X1"/>
    <property type="match status" value="1"/>
</dbReference>
<dbReference type="GO" id="GO:0035267">
    <property type="term" value="C:NuA4 histone acetyltransferase complex"/>
    <property type="evidence" value="ECO:0007669"/>
    <property type="project" value="TreeGrafter"/>
</dbReference>
<feature type="compositionally biased region" description="Basic and acidic residues" evidence="3">
    <location>
        <begin position="336"/>
        <end position="350"/>
    </location>
</feature>
<dbReference type="SUPFAM" id="SSF47370">
    <property type="entry name" value="Bromodomain"/>
    <property type="match status" value="1"/>
</dbReference>
<gene>
    <name evidence="5" type="ORF">K437DRAFT_292397</name>
</gene>
<dbReference type="CDD" id="cd04369">
    <property type="entry name" value="Bromodomain"/>
    <property type="match status" value="1"/>
</dbReference>
<dbReference type="PANTHER" id="PTHR15398">
    <property type="entry name" value="BROMODOMAIN-CONTAINING PROTEIN 8"/>
    <property type="match status" value="1"/>
</dbReference>
<dbReference type="STRING" id="1037660.A0A066WGR1"/>
<dbReference type="Proteomes" id="UP000027361">
    <property type="component" value="Unassembled WGS sequence"/>
</dbReference>
<dbReference type="GO" id="GO:0006325">
    <property type="term" value="P:chromatin organization"/>
    <property type="evidence" value="ECO:0007669"/>
    <property type="project" value="UniProtKB-ARBA"/>
</dbReference>
<evidence type="ECO:0000256" key="2">
    <source>
        <dbReference type="PROSITE-ProRule" id="PRU00035"/>
    </source>
</evidence>
<evidence type="ECO:0000256" key="3">
    <source>
        <dbReference type="SAM" id="MobiDB-lite"/>
    </source>
</evidence>
<evidence type="ECO:0000256" key="1">
    <source>
        <dbReference type="ARBA" id="ARBA00023117"/>
    </source>
</evidence>
<feature type="region of interest" description="Disordered" evidence="3">
    <location>
        <begin position="190"/>
        <end position="578"/>
    </location>
</feature>
<keyword evidence="6" id="KW-1185">Reference proteome</keyword>
<dbReference type="Gene3D" id="1.20.920.10">
    <property type="entry name" value="Bromodomain-like"/>
    <property type="match status" value="1"/>
</dbReference>
<feature type="compositionally biased region" description="Low complexity" evidence="3">
    <location>
        <begin position="260"/>
        <end position="271"/>
    </location>
</feature>
<dbReference type="OMA" id="ADECEAR"/>
<comment type="caution">
    <text evidence="5">The sequence shown here is derived from an EMBL/GenBank/DDBJ whole genome shotgun (WGS) entry which is preliminary data.</text>
</comment>
<feature type="region of interest" description="Disordered" evidence="3">
    <location>
        <begin position="1"/>
        <end position="26"/>
    </location>
</feature>
<dbReference type="Pfam" id="PF00439">
    <property type="entry name" value="Bromodomain"/>
    <property type="match status" value="1"/>
</dbReference>
<sequence length="692" mass="76037">MSIIQPLTARGAADSDAATANPLRPLPKAGPQSDILAHFDSRDCLLLAQAVLELSKPALDWKQVSEALLNHSLIKDEARVASLEKQGTTPEKVFSVQGCKRAWVALMRQRGLVEDHPVQDKRNAAEDVKACGPRPRSDEQSKLALCQLLYVERIMGLQAAIVEKETKYRDLVVQLDLLEKQDAEETLLDTTAAKVHAPESAKEVLTPPRAGREKRSSIRAVAAKTLPPKNPTKLNAPPPKSAEVIPEAQEPSETRETKDTQTQSDTQTTESILKDELQIGTAKPEAVSEASAELPTAEKASEEAKGDNESPAKDVDPAFEKEGSAPATRAGKRKAQARESSEPAEDEVKPIGRKAKRRAIEAETEETESAENTREPTPDDEMDAKSERPLRSSKRKRDGSEKDGGPPAGGSSRRTSATTDAVVEETLDTPREKRNRRRSSVTTEDKAPMRASTRRSTRGRGVAADEDEDSRNPSAAGSAAAEREFAEPLEEEPAKEGVSATHADLEAEVDAADEEEQAEKDKGPKEVDGDEEDDDEEDEKGKGRRQPTTRAKSSRDKGRKAGFAAPTQAAATDEDTEKQRKKNVNVLLMLVNEVGNHTHGNLFNAPIKEQDAPDYYQLIRHPMDLKTIRSKIKDSTIRTPAQLRRALNQMFANSLIYNRPDTEVYRMASEMRQAADEAMDRFEQAQAGVRWL</sequence>
<feature type="domain" description="Bromo" evidence="4">
    <location>
        <begin position="595"/>
        <end position="665"/>
    </location>
</feature>
<name>A0A066WGR1_TILAU</name>
<feature type="compositionally biased region" description="Low complexity" evidence="3">
    <location>
        <begin position="561"/>
        <end position="571"/>
    </location>
</feature>
<evidence type="ECO:0000313" key="6">
    <source>
        <dbReference type="Proteomes" id="UP000027361"/>
    </source>
</evidence>
<dbReference type="InterPro" id="IPR001487">
    <property type="entry name" value="Bromodomain"/>
</dbReference>
<protein>
    <recommendedName>
        <fullName evidence="4">Bromo domain-containing protein</fullName>
    </recommendedName>
</protein>
<feature type="compositionally biased region" description="Basic and acidic residues" evidence="3">
    <location>
        <begin position="299"/>
        <end position="323"/>
    </location>
</feature>
<dbReference type="EMBL" id="JMSN01000003">
    <property type="protein sequence ID" value="KDN53187.1"/>
    <property type="molecule type" value="Genomic_DNA"/>
</dbReference>
<dbReference type="PROSITE" id="PS50014">
    <property type="entry name" value="BROMODOMAIN_2"/>
    <property type="match status" value="1"/>
</dbReference>
<dbReference type="PRINTS" id="PR00503">
    <property type="entry name" value="BROMODOMAIN"/>
</dbReference>
<keyword evidence="1 2" id="KW-0103">Bromodomain</keyword>